<dbReference type="Pfam" id="PF00903">
    <property type="entry name" value="Glyoxalase"/>
    <property type="match status" value="1"/>
</dbReference>
<protein>
    <recommendedName>
        <fullName evidence="1">VOC domain-containing protein</fullName>
    </recommendedName>
</protein>
<dbReference type="PANTHER" id="PTHR36437:SF2">
    <property type="entry name" value="GLYOXALASE_BLEOMYCIN RESISTANCE PROTEIN_DIOXYGENASE"/>
    <property type="match status" value="1"/>
</dbReference>
<reference evidence="2 3" key="1">
    <citation type="submission" date="2017-04" db="EMBL/GenBank/DDBJ databases">
        <title>Novel microbial lineages endemic to geothermal iron-oxide mats fill important gaps in the evolutionary history of Archaea.</title>
        <authorList>
            <person name="Jay Z.J."/>
            <person name="Beam J.P."/>
            <person name="Dlakic M."/>
            <person name="Rusch D.B."/>
            <person name="Kozubal M.A."/>
            <person name="Inskeep W.P."/>
        </authorList>
    </citation>
    <scope>NUCLEOTIDE SEQUENCE [LARGE SCALE GENOMIC DNA]</scope>
    <source>
        <strain evidence="2">ECH_B_SAG-M15</strain>
    </source>
</reference>
<proteinExistence type="predicted"/>
<evidence type="ECO:0000313" key="3">
    <source>
        <dbReference type="Proteomes" id="UP000240490"/>
    </source>
</evidence>
<organism evidence="2 3">
    <name type="scientific">Candidatus Marsarchaeota G2 archaeon ECH_B_SAG-M15</name>
    <dbReference type="NCBI Taxonomy" id="1978162"/>
    <lineage>
        <taxon>Archaea</taxon>
        <taxon>Candidatus Marsarchaeota</taxon>
        <taxon>Candidatus Marsarchaeota group 2</taxon>
    </lineage>
</organism>
<dbReference type="Gene3D" id="3.10.180.10">
    <property type="entry name" value="2,3-Dihydroxybiphenyl 1,2-Dioxygenase, domain 1"/>
    <property type="match status" value="1"/>
</dbReference>
<dbReference type="SUPFAM" id="SSF54593">
    <property type="entry name" value="Glyoxalase/Bleomycin resistance protein/Dihydroxybiphenyl dioxygenase"/>
    <property type="match status" value="1"/>
</dbReference>
<accession>A0A2R6AXX0</accession>
<dbReference type="InterPro" id="IPR037523">
    <property type="entry name" value="VOC_core"/>
</dbReference>
<evidence type="ECO:0000313" key="2">
    <source>
        <dbReference type="EMBL" id="PSN91207.1"/>
    </source>
</evidence>
<dbReference type="AlphaFoldDB" id="A0A2R6AXX0"/>
<dbReference type="InterPro" id="IPR029068">
    <property type="entry name" value="Glyas_Bleomycin-R_OHBP_Dase"/>
</dbReference>
<dbReference type="Proteomes" id="UP000240490">
    <property type="component" value="Unassembled WGS sequence"/>
</dbReference>
<dbReference type="EMBL" id="NEXJ01000053">
    <property type="protein sequence ID" value="PSN91207.1"/>
    <property type="molecule type" value="Genomic_DNA"/>
</dbReference>
<feature type="domain" description="VOC" evidence="1">
    <location>
        <begin position="4"/>
        <end position="113"/>
    </location>
</feature>
<evidence type="ECO:0000259" key="1">
    <source>
        <dbReference type="PROSITE" id="PS51819"/>
    </source>
</evidence>
<dbReference type="InterPro" id="IPR004360">
    <property type="entry name" value="Glyas_Fos-R_dOase_dom"/>
</dbReference>
<dbReference type="PANTHER" id="PTHR36437">
    <property type="entry name" value="GLYOXALASE/BLEOMYCIN RESISTANCE PROTEIN/DIOXYGENASE"/>
    <property type="match status" value="1"/>
</dbReference>
<dbReference type="PROSITE" id="PS51819">
    <property type="entry name" value="VOC"/>
    <property type="match status" value="1"/>
</dbReference>
<comment type="caution">
    <text evidence="2">The sequence shown here is derived from an EMBL/GenBank/DDBJ whole genome shotgun (WGS) entry which is preliminary data.</text>
</comment>
<gene>
    <name evidence="2" type="ORF">B9Q08_03235</name>
</gene>
<sequence>MIVRLASIAVVVSDAKKAAEWYTKTLGLELSSTGGHWITVKTKDSKTVIHLCQGPALEPGNTGILFECDDVQKTYSELASKGVVFTKPPKDEGWGLYAMFKDPDGNEFWLMKAEQ</sequence>
<name>A0A2R6AXX0_9ARCH</name>